<evidence type="ECO:0000256" key="5">
    <source>
        <dbReference type="ARBA" id="ARBA00023136"/>
    </source>
</evidence>
<dbReference type="InterPro" id="IPR001851">
    <property type="entry name" value="ABC_transp_permease"/>
</dbReference>
<dbReference type="PANTHER" id="PTHR32196:SF72">
    <property type="entry name" value="RIBOSE IMPORT PERMEASE PROTEIN RBSC"/>
    <property type="match status" value="1"/>
</dbReference>
<dbReference type="GO" id="GO:0022857">
    <property type="term" value="F:transmembrane transporter activity"/>
    <property type="evidence" value="ECO:0007669"/>
    <property type="project" value="InterPro"/>
</dbReference>
<dbReference type="EMBL" id="JAESVB010000009">
    <property type="protein sequence ID" value="MCB8877009.1"/>
    <property type="molecule type" value="Genomic_DNA"/>
</dbReference>
<feature type="transmembrane region" description="Helical" evidence="6">
    <location>
        <begin position="114"/>
        <end position="135"/>
    </location>
</feature>
<name>A0A963YU12_9PROT</name>
<keyword evidence="8" id="KW-1185">Reference proteome</keyword>
<evidence type="ECO:0000256" key="4">
    <source>
        <dbReference type="ARBA" id="ARBA00022989"/>
    </source>
</evidence>
<keyword evidence="3 6" id="KW-0812">Transmembrane</keyword>
<evidence type="ECO:0000256" key="6">
    <source>
        <dbReference type="SAM" id="Phobius"/>
    </source>
</evidence>
<dbReference type="RefSeq" id="WP_227322665.1">
    <property type="nucleotide sequence ID" value="NZ_JAESVB010000009.1"/>
</dbReference>
<feature type="transmembrane region" description="Helical" evidence="6">
    <location>
        <begin position="189"/>
        <end position="212"/>
    </location>
</feature>
<evidence type="ECO:0000313" key="7">
    <source>
        <dbReference type="EMBL" id="MCB8877009.1"/>
    </source>
</evidence>
<feature type="transmembrane region" description="Helical" evidence="6">
    <location>
        <begin position="270"/>
        <end position="291"/>
    </location>
</feature>
<feature type="transmembrane region" description="Helical" evidence="6">
    <location>
        <begin position="244"/>
        <end position="264"/>
    </location>
</feature>
<evidence type="ECO:0000256" key="2">
    <source>
        <dbReference type="ARBA" id="ARBA00022475"/>
    </source>
</evidence>
<keyword evidence="5 6" id="KW-0472">Membrane</keyword>
<feature type="transmembrane region" description="Helical" evidence="6">
    <location>
        <begin position="64"/>
        <end position="84"/>
    </location>
</feature>
<gene>
    <name evidence="7" type="ORF">ASILVAE211_17580</name>
</gene>
<protein>
    <submittedName>
        <fullName evidence="7">ABC transporter permease</fullName>
    </submittedName>
</protein>
<accession>A0A963YU12</accession>
<evidence type="ECO:0000313" key="8">
    <source>
        <dbReference type="Proteomes" id="UP000708298"/>
    </source>
</evidence>
<keyword evidence="2" id="KW-1003">Cell membrane</keyword>
<organism evidence="7 8">
    <name type="scientific">Acidisoma silvae</name>
    <dbReference type="NCBI Taxonomy" id="2802396"/>
    <lineage>
        <taxon>Bacteria</taxon>
        <taxon>Pseudomonadati</taxon>
        <taxon>Pseudomonadota</taxon>
        <taxon>Alphaproteobacteria</taxon>
        <taxon>Acetobacterales</taxon>
        <taxon>Acidocellaceae</taxon>
        <taxon>Acidisoma</taxon>
    </lineage>
</organism>
<dbReference type="GO" id="GO:0005886">
    <property type="term" value="C:plasma membrane"/>
    <property type="evidence" value="ECO:0007669"/>
    <property type="project" value="UniProtKB-SubCell"/>
</dbReference>
<dbReference type="PANTHER" id="PTHR32196">
    <property type="entry name" value="ABC TRANSPORTER PERMEASE PROTEIN YPHD-RELATED-RELATED"/>
    <property type="match status" value="1"/>
</dbReference>
<feature type="transmembrane region" description="Helical" evidence="6">
    <location>
        <begin position="33"/>
        <end position="52"/>
    </location>
</feature>
<keyword evidence="4 6" id="KW-1133">Transmembrane helix</keyword>
<dbReference type="Pfam" id="PF02653">
    <property type="entry name" value="BPD_transp_2"/>
    <property type="match status" value="1"/>
</dbReference>
<comment type="caution">
    <text evidence="7">The sequence shown here is derived from an EMBL/GenBank/DDBJ whole genome shotgun (WGS) entry which is preliminary data.</text>
</comment>
<reference evidence="7" key="1">
    <citation type="journal article" date="2021" name="Microorganisms">
        <title>Acidisoma silvae sp. nov. and Acidisomacellulosilytica sp. nov., Two Acidophilic Bacteria Isolated from Decaying Wood, Hydrolyzing Cellulose and Producing Poly-3-hydroxybutyrate.</title>
        <authorList>
            <person name="Mieszkin S."/>
            <person name="Pouder E."/>
            <person name="Uroz S."/>
            <person name="Simon-Colin C."/>
            <person name="Alain K."/>
        </authorList>
    </citation>
    <scope>NUCLEOTIDE SEQUENCE</scope>
    <source>
        <strain evidence="7">HW T2.11</strain>
    </source>
</reference>
<dbReference type="AlphaFoldDB" id="A0A963YU12"/>
<proteinExistence type="predicted"/>
<evidence type="ECO:0000256" key="1">
    <source>
        <dbReference type="ARBA" id="ARBA00004651"/>
    </source>
</evidence>
<dbReference type="CDD" id="cd06579">
    <property type="entry name" value="TM_PBP1_transp_AraH_like"/>
    <property type="match status" value="1"/>
</dbReference>
<sequence>MSDIARSTASDGVPSGRAKPHGTTLGSLAGKSAIFLILIALLAIFAVIQPVFLRAANLLDILEAVSVTALLGLGITVSLAVGGFDLSVGSTAAMGVMTAAYAQVVWGWGAVPTVLLVLGVGIGIGLFNSLLIIVLRVPDLLATLGTLFLVGGLQLIPSAGNSISTGMVFADGSEADGVFSPTFLALGRLRLWGLVPLPVIILGIVAVLLWVLMERLRWGRAIYAVGGNERAAHLAGAPTARLRVFAYVLSGLLSSLGGILLAARVGRGDIMTGGSLLQDSFAAALIGFAVLNLRRPNILGTVIGAVLVGVLLNGLTMLNAPYYTQDFIKGAVLVGSLALTYRLGRDRR</sequence>
<reference evidence="7" key="2">
    <citation type="submission" date="2021-01" db="EMBL/GenBank/DDBJ databases">
        <authorList>
            <person name="Mieszkin S."/>
            <person name="Pouder E."/>
            <person name="Alain K."/>
        </authorList>
    </citation>
    <scope>NUCLEOTIDE SEQUENCE</scope>
    <source>
        <strain evidence="7">HW T2.11</strain>
    </source>
</reference>
<feature type="transmembrane region" description="Helical" evidence="6">
    <location>
        <begin position="298"/>
        <end position="315"/>
    </location>
</feature>
<evidence type="ECO:0000256" key="3">
    <source>
        <dbReference type="ARBA" id="ARBA00022692"/>
    </source>
</evidence>
<feature type="transmembrane region" description="Helical" evidence="6">
    <location>
        <begin position="327"/>
        <end position="344"/>
    </location>
</feature>
<dbReference type="Proteomes" id="UP000708298">
    <property type="component" value="Unassembled WGS sequence"/>
</dbReference>
<comment type="subcellular location">
    <subcellularLocation>
        <location evidence="1">Cell membrane</location>
        <topology evidence="1">Multi-pass membrane protein</topology>
    </subcellularLocation>
</comment>